<dbReference type="SUPFAM" id="SSF47862">
    <property type="entry name" value="Saposin"/>
    <property type="match status" value="1"/>
</dbReference>
<dbReference type="Pfam" id="PF03489">
    <property type="entry name" value="SapB_2"/>
    <property type="match status" value="1"/>
</dbReference>
<dbReference type="OrthoDB" id="69496at2759"/>
<proteinExistence type="predicted"/>
<keyword evidence="5" id="KW-1185">Reference proteome</keyword>
<dbReference type="SMART" id="SM00741">
    <property type="entry name" value="SapB"/>
    <property type="match status" value="1"/>
</dbReference>
<name>A0A0B2VXV5_TOXCA</name>
<keyword evidence="2" id="KW-0732">Signal</keyword>
<evidence type="ECO:0000256" key="1">
    <source>
        <dbReference type="ARBA" id="ARBA00023157"/>
    </source>
</evidence>
<reference evidence="4 5" key="1">
    <citation type="submission" date="2014-11" db="EMBL/GenBank/DDBJ databases">
        <title>Genetic blueprint of the zoonotic pathogen Toxocara canis.</title>
        <authorList>
            <person name="Zhu X.-Q."/>
            <person name="Korhonen P.K."/>
            <person name="Cai H."/>
            <person name="Young N.D."/>
            <person name="Nejsum P."/>
            <person name="von Samson-Himmelstjerna G."/>
            <person name="Boag P.R."/>
            <person name="Tan P."/>
            <person name="Li Q."/>
            <person name="Min J."/>
            <person name="Yang Y."/>
            <person name="Wang X."/>
            <person name="Fang X."/>
            <person name="Hall R.S."/>
            <person name="Hofmann A."/>
            <person name="Sternberg P.W."/>
            <person name="Jex A.R."/>
            <person name="Gasser R.B."/>
        </authorList>
    </citation>
    <scope>NUCLEOTIDE SEQUENCE [LARGE SCALE GENOMIC DNA]</scope>
    <source>
        <strain evidence="4">PN_DK_2014</strain>
    </source>
</reference>
<dbReference type="OMA" id="CINMGMC"/>
<dbReference type="InterPro" id="IPR008139">
    <property type="entry name" value="SaposinB_dom"/>
</dbReference>
<evidence type="ECO:0000259" key="3">
    <source>
        <dbReference type="PROSITE" id="PS50015"/>
    </source>
</evidence>
<dbReference type="EMBL" id="JPKZ01000731">
    <property type="protein sequence ID" value="KHN85775.1"/>
    <property type="molecule type" value="Genomic_DNA"/>
</dbReference>
<organism evidence="4 5">
    <name type="scientific">Toxocara canis</name>
    <name type="common">Canine roundworm</name>
    <dbReference type="NCBI Taxonomy" id="6265"/>
    <lineage>
        <taxon>Eukaryota</taxon>
        <taxon>Metazoa</taxon>
        <taxon>Ecdysozoa</taxon>
        <taxon>Nematoda</taxon>
        <taxon>Chromadorea</taxon>
        <taxon>Rhabditida</taxon>
        <taxon>Spirurina</taxon>
        <taxon>Ascaridomorpha</taxon>
        <taxon>Ascaridoidea</taxon>
        <taxon>Toxocaridae</taxon>
        <taxon>Toxocara</taxon>
    </lineage>
</organism>
<feature type="signal peptide" evidence="2">
    <location>
        <begin position="1"/>
        <end position="17"/>
    </location>
</feature>
<feature type="domain" description="Saposin B-type" evidence="3">
    <location>
        <begin position="17"/>
        <end position="98"/>
    </location>
</feature>
<accession>A0A0B2VXV5</accession>
<evidence type="ECO:0000256" key="2">
    <source>
        <dbReference type="SAM" id="SignalP"/>
    </source>
</evidence>
<dbReference type="InterPro" id="IPR011001">
    <property type="entry name" value="Saposin-like"/>
</dbReference>
<sequence>MLAKVCVFVSLVSFGTCQLSCAFCQVGLSNIVSTIQDTPGALERIGWQLSSKCDSVPNKASRIECRKMLREHFHEIFDNLLANPQTEPQQLCAVLGFC</sequence>
<comment type="caution">
    <text evidence="4">The sequence shown here is derived from an EMBL/GenBank/DDBJ whole genome shotgun (WGS) entry which is preliminary data.</text>
</comment>
<feature type="chain" id="PRO_5002078721" description="Saposin B-type domain-containing protein" evidence="2">
    <location>
        <begin position="18"/>
        <end position="98"/>
    </location>
</feature>
<dbReference type="AlphaFoldDB" id="A0A0B2VXV5"/>
<dbReference type="PROSITE" id="PS50015">
    <property type="entry name" value="SAP_B"/>
    <property type="match status" value="1"/>
</dbReference>
<protein>
    <recommendedName>
        <fullName evidence="3">Saposin B-type domain-containing protein</fullName>
    </recommendedName>
</protein>
<evidence type="ECO:0000313" key="4">
    <source>
        <dbReference type="EMBL" id="KHN85775.1"/>
    </source>
</evidence>
<keyword evidence="1" id="KW-1015">Disulfide bond</keyword>
<evidence type="ECO:0000313" key="5">
    <source>
        <dbReference type="Proteomes" id="UP000031036"/>
    </source>
</evidence>
<dbReference type="InterPro" id="IPR008138">
    <property type="entry name" value="SapB_2"/>
</dbReference>
<gene>
    <name evidence="4" type="ORF">Tcan_12627</name>
</gene>
<dbReference type="Proteomes" id="UP000031036">
    <property type="component" value="Unassembled WGS sequence"/>
</dbReference>
<dbReference type="Gene3D" id="1.10.225.10">
    <property type="entry name" value="Saposin-like"/>
    <property type="match status" value="1"/>
</dbReference>